<keyword evidence="6" id="KW-1185">Reference proteome</keyword>
<reference evidence="6" key="1">
    <citation type="submission" date="2016-10" db="EMBL/GenBank/DDBJ databases">
        <authorList>
            <person name="Varghese N."/>
            <person name="Submissions S."/>
        </authorList>
    </citation>
    <scope>NUCLEOTIDE SEQUENCE [LARGE SCALE GENOMIC DNA]</scope>
    <source>
        <strain evidence="6">CGMCC 4.6945</strain>
    </source>
</reference>
<dbReference type="SUPFAM" id="SSF48371">
    <property type="entry name" value="ARM repeat"/>
    <property type="match status" value="1"/>
</dbReference>
<gene>
    <name evidence="5" type="ORF">SAMN05421867_1179</name>
</gene>
<proteinExistence type="predicted"/>
<keyword evidence="2" id="KW-0328">Glycosyltransferase</keyword>
<dbReference type="STRING" id="988821.SAMN05421867_1179"/>
<dbReference type="PANTHER" id="PTHR45947">
    <property type="entry name" value="SULFOQUINOVOSYL TRANSFERASE SQD2"/>
    <property type="match status" value="1"/>
</dbReference>
<evidence type="ECO:0000256" key="3">
    <source>
        <dbReference type="ARBA" id="ARBA00022679"/>
    </source>
</evidence>
<dbReference type="PANTHER" id="PTHR45947:SF3">
    <property type="entry name" value="SULFOQUINOVOSYL TRANSFERASE SQD2"/>
    <property type="match status" value="1"/>
</dbReference>
<evidence type="ECO:0000313" key="6">
    <source>
        <dbReference type="Proteomes" id="UP000199012"/>
    </source>
</evidence>
<evidence type="ECO:0000313" key="5">
    <source>
        <dbReference type="EMBL" id="SFB35625.1"/>
    </source>
</evidence>
<dbReference type="Proteomes" id="UP000199012">
    <property type="component" value="Unassembled WGS sequence"/>
</dbReference>
<dbReference type="Gene3D" id="1.25.10.10">
    <property type="entry name" value="Leucine-rich Repeat Variant"/>
    <property type="match status" value="1"/>
</dbReference>
<keyword evidence="3 5" id="KW-0808">Transferase</keyword>
<dbReference type="AlphaFoldDB" id="A0A1I1AC99"/>
<dbReference type="SUPFAM" id="SSF53756">
    <property type="entry name" value="UDP-Glycosyltransferase/glycogen phosphorylase"/>
    <property type="match status" value="1"/>
</dbReference>
<sequence length="734" mass="75606">MGIQTALDALRAADRIVDAVRLADELAFEASRDPGARTVRVLRGALDDGDQLAAVAAVHALGAVADEEASRVVSGLLSDPRPFLREHAAWVIGGGLPRPDAVARLVALTATGGFTGMLAQRSLEQWAVHAPEHVALGLEGALVGVREPGPRARLVETLGLVPHPLAVRPLMAVAADDAEGETARVAAVAALGDRPAVPAVLALLDRLAAAPGHLADVARLALLDAEAAAPGAAAARGRPDAPVDGGGAGDGLTVGQLFLHADVDACLTAAGAGDNGGIATLLVRLGDALVVPGAGASSGDERVARVVTLSRGSAVEARADLAGLTRPGHVYGRVPLLHDPVPAPAAWPLRVAARRGIRRVVRAAGVDVLHLRMADVGSLAAADVARELDIPVVFTLAPDPHAVIHSLDLSGRLRRDNLGDVDVAEHFWFRARLVQRLAANAAHTVLFPRPSLRKDVRRLVGVDIAARPERHTVVPEGVDLGVVERAVAEASAHARGGEPTAPLAELRALVAGLAPERRGLPLVVSVGRLHRVKGMATLVEAWAAGGLRERANLLVVGGDVQQPSDDEREQLDRIAAVVPPAERAAAGLLLPGHRPNGVVARWVAAVRTGLPGLVAPQGVYACASVKEEFGIALLEAMASGLLVVAPDGGGPATYVVEGVTGFLTATWDRDRLAAAVGAALDASLAETDDRRAARSLRTVQRSFTVERMAATLGTVYAGVVTEDRAGRVAAAVPA</sequence>
<dbReference type="Pfam" id="PF13692">
    <property type="entry name" value="Glyco_trans_1_4"/>
    <property type="match status" value="1"/>
</dbReference>
<name>A0A1I1AC99_9CELL</name>
<evidence type="ECO:0000256" key="1">
    <source>
        <dbReference type="ARBA" id="ARBA00021292"/>
    </source>
</evidence>
<dbReference type="RefSeq" id="WP_090034350.1">
    <property type="nucleotide sequence ID" value="NZ_BONM01000020.1"/>
</dbReference>
<dbReference type="InterPro" id="IPR016024">
    <property type="entry name" value="ARM-type_fold"/>
</dbReference>
<dbReference type="OrthoDB" id="2421289at2"/>
<evidence type="ECO:0000256" key="2">
    <source>
        <dbReference type="ARBA" id="ARBA00022676"/>
    </source>
</evidence>
<organism evidence="5 6">
    <name type="scientific">Cellulomonas marina</name>
    <dbReference type="NCBI Taxonomy" id="988821"/>
    <lineage>
        <taxon>Bacteria</taxon>
        <taxon>Bacillati</taxon>
        <taxon>Actinomycetota</taxon>
        <taxon>Actinomycetes</taxon>
        <taxon>Micrococcales</taxon>
        <taxon>Cellulomonadaceae</taxon>
        <taxon>Cellulomonas</taxon>
    </lineage>
</organism>
<dbReference type="InterPro" id="IPR050194">
    <property type="entry name" value="Glycosyltransferase_grp1"/>
</dbReference>
<dbReference type="InterPro" id="IPR011989">
    <property type="entry name" value="ARM-like"/>
</dbReference>
<evidence type="ECO:0000259" key="4">
    <source>
        <dbReference type="Pfam" id="PF13439"/>
    </source>
</evidence>
<dbReference type="GO" id="GO:0016757">
    <property type="term" value="F:glycosyltransferase activity"/>
    <property type="evidence" value="ECO:0007669"/>
    <property type="project" value="UniProtKB-KW"/>
</dbReference>
<dbReference type="Gene3D" id="3.40.50.2000">
    <property type="entry name" value="Glycogen Phosphorylase B"/>
    <property type="match status" value="2"/>
</dbReference>
<accession>A0A1I1AC99</accession>
<dbReference type="EMBL" id="FOKA01000017">
    <property type="protein sequence ID" value="SFB35625.1"/>
    <property type="molecule type" value="Genomic_DNA"/>
</dbReference>
<dbReference type="InterPro" id="IPR028098">
    <property type="entry name" value="Glyco_trans_4-like_N"/>
</dbReference>
<feature type="domain" description="Glycosyltransferase subfamily 4-like N-terminal" evidence="4">
    <location>
        <begin position="334"/>
        <end position="480"/>
    </location>
</feature>
<dbReference type="Pfam" id="PF13439">
    <property type="entry name" value="Glyco_transf_4"/>
    <property type="match status" value="1"/>
</dbReference>
<dbReference type="GO" id="GO:1901137">
    <property type="term" value="P:carbohydrate derivative biosynthetic process"/>
    <property type="evidence" value="ECO:0007669"/>
    <property type="project" value="UniProtKB-ARBA"/>
</dbReference>
<protein>
    <recommendedName>
        <fullName evidence="1">D-inositol 3-phosphate glycosyltransferase</fullName>
    </recommendedName>
</protein>